<accession>A0A8H4QGD9</accession>
<evidence type="ECO:0000313" key="2">
    <source>
        <dbReference type="Proteomes" id="UP000521872"/>
    </source>
</evidence>
<reference evidence="1 2" key="1">
    <citation type="submission" date="2019-12" db="EMBL/GenBank/DDBJ databases">
        <authorList>
            <person name="Floudas D."/>
            <person name="Bentzer J."/>
            <person name="Ahren D."/>
            <person name="Johansson T."/>
            <person name="Persson P."/>
            <person name="Tunlid A."/>
        </authorList>
    </citation>
    <scope>NUCLEOTIDE SEQUENCE [LARGE SCALE GENOMIC DNA]</scope>
    <source>
        <strain evidence="1 2">CBS 102.39</strain>
    </source>
</reference>
<keyword evidence="2" id="KW-1185">Reference proteome</keyword>
<evidence type="ECO:0000313" key="1">
    <source>
        <dbReference type="EMBL" id="KAF4610547.1"/>
    </source>
</evidence>
<dbReference type="EMBL" id="JAACJL010000058">
    <property type="protein sequence ID" value="KAF4610547.1"/>
    <property type="molecule type" value="Genomic_DNA"/>
</dbReference>
<gene>
    <name evidence="1" type="ORF">D9613_006532</name>
</gene>
<comment type="caution">
    <text evidence="1">The sequence shown here is derived from an EMBL/GenBank/DDBJ whole genome shotgun (WGS) entry which is preliminary data.</text>
</comment>
<sequence length="526" mass="59542">MSISTLNHDILYHLFDIIVSYVQLWSSLDVLRYASQVCEGWRDIVLSSPILWGKCLNFDHLTRSKGAWRAEVIKRTGDALISITCRRKLNYSEPGAEDEDLFVASFIKDNWHRIRSLDIAILSPHLLGAYLETHTSPAPNLIYTRCTLREGVDAARTRRNNASQEDQGRLITLAGDAPRLRTILLETSHPDLFQLPNTNQAPWLSQLRSLRLSSCAGLSQILEILKSTPLLESLGLSLHRGKADIVPLSLTRQRPGQLLLPRLTSLSLFISVDLPMLVALLNNIDMTHLNALDIIGFDDGVVSTATVEYLARQLRRFFSACSLKGIATRLGKKQHQHLYVEMGHFNFQFLYSPMIDIRICCDHKIPNVAYLLQPMEITEIFSGVPSLYLDLEGYQSDFNGALLPLAMNPIIVKFLASFKSATRLRIRHWNTLRALERLQEVFKGAEPLPALEELFYSAEGTKNSDVQLMENFIANRVAYGKVPIARIYVPSSHALVEIWTSSKRLEGPVSQVEYPDHFLFYCREIA</sequence>
<dbReference type="SUPFAM" id="SSF52047">
    <property type="entry name" value="RNI-like"/>
    <property type="match status" value="1"/>
</dbReference>
<name>A0A8H4QGD9_9AGAR</name>
<organism evidence="1 2">
    <name type="scientific">Agrocybe pediades</name>
    <dbReference type="NCBI Taxonomy" id="84607"/>
    <lineage>
        <taxon>Eukaryota</taxon>
        <taxon>Fungi</taxon>
        <taxon>Dikarya</taxon>
        <taxon>Basidiomycota</taxon>
        <taxon>Agaricomycotina</taxon>
        <taxon>Agaricomycetes</taxon>
        <taxon>Agaricomycetidae</taxon>
        <taxon>Agaricales</taxon>
        <taxon>Agaricineae</taxon>
        <taxon>Strophariaceae</taxon>
        <taxon>Agrocybe</taxon>
    </lineage>
</organism>
<evidence type="ECO:0008006" key="3">
    <source>
        <dbReference type="Google" id="ProtNLM"/>
    </source>
</evidence>
<dbReference type="AlphaFoldDB" id="A0A8H4QGD9"/>
<proteinExistence type="predicted"/>
<dbReference type="Proteomes" id="UP000521872">
    <property type="component" value="Unassembled WGS sequence"/>
</dbReference>
<protein>
    <recommendedName>
        <fullName evidence="3">F-box domain-containing protein</fullName>
    </recommendedName>
</protein>